<keyword evidence="4" id="KW-1185">Reference proteome</keyword>
<dbReference type="Proteomes" id="UP000501812">
    <property type="component" value="Chromosome"/>
</dbReference>
<gene>
    <name evidence="3" type="ORF">HHL09_14890</name>
</gene>
<keyword evidence="2" id="KW-1133">Transmembrane helix</keyword>
<evidence type="ECO:0000256" key="2">
    <source>
        <dbReference type="SAM" id="Phobius"/>
    </source>
</evidence>
<keyword evidence="2" id="KW-0472">Membrane</keyword>
<keyword evidence="2" id="KW-0812">Transmembrane</keyword>
<accession>A0A858RJC5</accession>
<sequence>MSAPSRRTFVNAAVILGVGLFALGGVSSIPPLRKAEREAVKKLALSFDPAESAFGGEGSQDKPWRRWKAKPAVVPEAPRFLTVDDDPEGWFSTSPPSPVDFAILFSRLKGAGHTKIGSAYLMAWEQNDPLALVALRKQLDRFDSAVLGLPLARGASAEPVPAPFLRLSLDIGEAEGDVSALPQVNRLAVPNAELGGERSQAGFTLLENETDAGDGRQHLLARWGNRIIFSLPLATEIASLGIDPEEIRVISGAEIRLGAGGPVIPIDEFGRTLPAAEISAVDIPATKIISDENPVPPSVDPLILRDARTEIPERERAWSNALGGLVQALRSAPRYENSTVLPRPEPVTELALISLLAFFGAWATALRGVFWRPIVTVMVAAFGAELVWLLAGQWNLWLPPFAVLAPAAVTLLLGFIPERKAAVIPAVTVPSPAPQAPEQVHASPVPMVPEPVSVPRIDPPEAGPVRVRLRVTASGLEVAKPEVEILPEPVPEEPVASSPPVPSSDSPAPSAPAQKAMKKPGRASSKKKRR</sequence>
<feature type="region of interest" description="Disordered" evidence="1">
    <location>
        <begin position="482"/>
        <end position="530"/>
    </location>
</feature>
<feature type="compositionally biased region" description="Basic residues" evidence="1">
    <location>
        <begin position="516"/>
        <end position="530"/>
    </location>
</feature>
<dbReference type="PROSITE" id="PS51318">
    <property type="entry name" value="TAT"/>
    <property type="match status" value="1"/>
</dbReference>
<evidence type="ECO:0008006" key="5">
    <source>
        <dbReference type="Google" id="ProtNLM"/>
    </source>
</evidence>
<evidence type="ECO:0000313" key="4">
    <source>
        <dbReference type="Proteomes" id="UP000501812"/>
    </source>
</evidence>
<dbReference type="EMBL" id="CP051774">
    <property type="protein sequence ID" value="QJE97017.1"/>
    <property type="molecule type" value="Genomic_DNA"/>
</dbReference>
<organism evidence="3 4">
    <name type="scientific">Luteolibacter luteus</name>
    <dbReference type="NCBI Taxonomy" id="2728835"/>
    <lineage>
        <taxon>Bacteria</taxon>
        <taxon>Pseudomonadati</taxon>
        <taxon>Verrucomicrobiota</taxon>
        <taxon>Verrucomicrobiia</taxon>
        <taxon>Verrucomicrobiales</taxon>
        <taxon>Verrucomicrobiaceae</taxon>
        <taxon>Luteolibacter</taxon>
    </lineage>
</organism>
<evidence type="ECO:0000256" key="1">
    <source>
        <dbReference type="SAM" id="MobiDB-lite"/>
    </source>
</evidence>
<name>A0A858RJC5_9BACT</name>
<evidence type="ECO:0000313" key="3">
    <source>
        <dbReference type="EMBL" id="QJE97017.1"/>
    </source>
</evidence>
<feature type="transmembrane region" description="Helical" evidence="2">
    <location>
        <begin position="397"/>
        <end position="416"/>
    </location>
</feature>
<dbReference type="AlphaFoldDB" id="A0A858RJC5"/>
<dbReference type="KEGG" id="luo:HHL09_14890"/>
<dbReference type="RefSeq" id="WP_169455417.1">
    <property type="nucleotide sequence ID" value="NZ_CP051774.1"/>
</dbReference>
<proteinExistence type="predicted"/>
<protein>
    <recommendedName>
        <fullName evidence="5">CHASE2 domain-containing protein</fullName>
    </recommendedName>
</protein>
<feature type="compositionally biased region" description="Low complexity" evidence="1">
    <location>
        <begin position="503"/>
        <end position="513"/>
    </location>
</feature>
<dbReference type="InterPro" id="IPR006311">
    <property type="entry name" value="TAT_signal"/>
</dbReference>
<reference evidence="3 4" key="1">
    <citation type="submission" date="2020-04" db="EMBL/GenBank/DDBJ databases">
        <title>Luteolibacter sp. G-1-1-1 isolated from soil.</title>
        <authorList>
            <person name="Dahal R.H."/>
        </authorList>
    </citation>
    <scope>NUCLEOTIDE SEQUENCE [LARGE SCALE GENOMIC DNA]</scope>
    <source>
        <strain evidence="3 4">G-1-1-1</strain>
    </source>
</reference>
<feature type="transmembrane region" description="Helical" evidence="2">
    <location>
        <begin position="373"/>
        <end position="391"/>
    </location>
</feature>